<reference evidence="1" key="2">
    <citation type="journal article" date="2015" name="Fish Shellfish Immunol.">
        <title>Early steps in the European eel (Anguilla anguilla)-Vibrio vulnificus interaction in the gills: Role of the RtxA13 toxin.</title>
        <authorList>
            <person name="Callol A."/>
            <person name="Pajuelo D."/>
            <person name="Ebbesson L."/>
            <person name="Teles M."/>
            <person name="MacKenzie S."/>
            <person name="Amaro C."/>
        </authorList>
    </citation>
    <scope>NUCLEOTIDE SEQUENCE</scope>
</reference>
<proteinExistence type="predicted"/>
<organism evidence="1">
    <name type="scientific">Anguilla anguilla</name>
    <name type="common">European freshwater eel</name>
    <name type="synonym">Muraena anguilla</name>
    <dbReference type="NCBI Taxonomy" id="7936"/>
    <lineage>
        <taxon>Eukaryota</taxon>
        <taxon>Metazoa</taxon>
        <taxon>Chordata</taxon>
        <taxon>Craniata</taxon>
        <taxon>Vertebrata</taxon>
        <taxon>Euteleostomi</taxon>
        <taxon>Actinopterygii</taxon>
        <taxon>Neopterygii</taxon>
        <taxon>Teleostei</taxon>
        <taxon>Anguilliformes</taxon>
        <taxon>Anguillidae</taxon>
        <taxon>Anguilla</taxon>
    </lineage>
</organism>
<protein>
    <submittedName>
        <fullName evidence="1">Uncharacterized protein</fullName>
    </submittedName>
</protein>
<evidence type="ECO:0000313" key="1">
    <source>
        <dbReference type="EMBL" id="JAH46670.1"/>
    </source>
</evidence>
<accession>A0A0E9T142</accession>
<dbReference type="AlphaFoldDB" id="A0A0E9T142"/>
<dbReference type="EMBL" id="GBXM01061907">
    <property type="protein sequence ID" value="JAH46670.1"/>
    <property type="molecule type" value="Transcribed_RNA"/>
</dbReference>
<reference evidence="1" key="1">
    <citation type="submission" date="2014-11" db="EMBL/GenBank/DDBJ databases">
        <authorList>
            <person name="Amaro Gonzalez C."/>
        </authorList>
    </citation>
    <scope>NUCLEOTIDE SEQUENCE</scope>
</reference>
<name>A0A0E9T142_ANGAN</name>
<sequence>MELRALCSLTYRGLQVQPILFICDFNSLSCSPVTLTANPSHVLV</sequence>